<name>A0A939GWQ6_9BURK</name>
<evidence type="ECO:0000256" key="1">
    <source>
        <dbReference type="ARBA" id="ARBA00022729"/>
    </source>
</evidence>
<dbReference type="InterPro" id="IPR054828">
    <property type="entry name" value="Vit_B12_bind_prot"/>
</dbReference>
<sequence length="274" mass="29032">MPLQIQAQTAPALDRAPQRIVSLQPALTEVLCALEQCQRLVGIDRYSSWPAEALAHLPKVGGGLDPSLEAIIALQPDAVLLSRAAPVGERLRALGVRTVVLDAQNLAEVQHMIVTIAALVHQPAAGAQLWQQLQAALDGVAQRLPPTIAGTRVYVEVGQGPYAAGASSYLGEILTRMGMVNVVPAEMGPFPLVSPEFVLRAAPQVVIQGAAAAAAPPFPGWGQLPAVREQRICRFDAEQINILVRPGPRMAQAAQLLAQCLIDKAPRHAKPSSL</sequence>
<feature type="domain" description="Fe/B12 periplasmic-binding" evidence="2">
    <location>
        <begin position="19"/>
        <end position="265"/>
    </location>
</feature>
<accession>A0A939GWQ6</accession>
<dbReference type="Pfam" id="PF01497">
    <property type="entry name" value="Peripla_BP_2"/>
    <property type="match status" value="1"/>
</dbReference>
<dbReference type="GO" id="GO:0071281">
    <property type="term" value="P:cellular response to iron ion"/>
    <property type="evidence" value="ECO:0007669"/>
    <property type="project" value="TreeGrafter"/>
</dbReference>
<dbReference type="InterPro" id="IPR050902">
    <property type="entry name" value="ABC_Transporter_SBP"/>
</dbReference>
<reference evidence="3" key="1">
    <citation type="submission" date="2021-03" db="EMBL/GenBank/DDBJ databases">
        <title>Comamonas denitrificans.</title>
        <authorList>
            <person name="Finster K."/>
        </authorList>
    </citation>
    <scope>NUCLEOTIDE SEQUENCE</scope>
    <source>
        <strain evidence="3">MM2021_4</strain>
    </source>
</reference>
<evidence type="ECO:0000259" key="2">
    <source>
        <dbReference type="PROSITE" id="PS50983"/>
    </source>
</evidence>
<dbReference type="EMBL" id="JAFNME010000003">
    <property type="protein sequence ID" value="MBO1248632.1"/>
    <property type="molecule type" value="Genomic_DNA"/>
</dbReference>
<gene>
    <name evidence="3" type="ORF">J1777_02105</name>
</gene>
<keyword evidence="1" id="KW-0732">Signal</keyword>
<evidence type="ECO:0000313" key="4">
    <source>
        <dbReference type="Proteomes" id="UP000664731"/>
    </source>
</evidence>
<dbReference type="Gene3D" id="3.40.50.1980">
    <property type="entry name" value="Nitrogenase molybdenum iron protein domain"/>
    <property type="match status" value="2"/>
</dbReference>
<dbReference type="AlphaFoldDB" id="A0A939GWQ6"/>
<dbReference type="PANTHER" id="PTHR30535:SF34">
    <property type="entry name" value="MOLYBDATE-BINDING PROTEIN MOLA"/>
    <property type="match status" value="1"/>
</dbReference>
<dbReference type="Proteomes" id="UP000664731">
    <property type="component" value="Unassembled WGS sequence"/>
</dbReference>
<dbReference type="PANTHER" id="PTHR30535">
    <property type="entry name" value="VITAMIN B12-BINDING PROTEIN"/>
    <property type="match status" value="1"/>
</dbReference>
<comment type="caution">
    <text evidence="3">The sequence shown here is derived from an EMBL/GenBank/DDBJ whole genome shotgun (WGS) entry which is preliminary data.</text>
</comment>
<dbReference type="InterPro" id="IPR002491">
    <property type="entry name" value="ABC_transptr_periplasmic_BD"/>
</dbReference>
<proteinExistence type="predicted"/>
<keyword evidence="4" id="KW-1185">Reference proteome</keyword>
<protein>
    <submittedName>
        <fullName evidence="3">ABC transporter substrate-binding protein</fullName>
    </submittedName>
</protein>
<dbReference type="RefSeq" id="WP_207574186.1">
    <property type="nucleotide sequence ID" value="NZ_JAFNME010000003.1"/>
</dbReference>
<dbReference type="SUPFAM" id="SSF53807">
    <property type="entry name" value="Helical backbone' metal receptor"/>
    <property type="match status" value="1"/>
</dbReference>
<dbReference type="NCBIfam" id="NF038402">
    <property type="entry name" value="TroA_like"/>
    <property type="match status" value="1"/>
</dbReference>
<evidence type="ECO:0000313" key="3">
    <source>
        <dbReference type="EMBL" id="MBO1248632.1"/>
    </source>
</evidence>
<dbReference type="PROSITE" id="PS50983">
    <property type="entry name" value="FE_B12_PBP"/>
    <property type="match status" value="1"/>
</dbReference>
<organism evidence="3 4">
    <name type="scientific">Comamonas denitrificans</name>
    <dbReference type="NCBI Taxonomy" id="117506"/>
    <lineage>
        <taxon>Bacteria</taxon>
        <taxon>Pseudomonadati</taxon>
        <taxon>Pseudomonadota</taxon>
        <taxon>Betaproteobacteria</taxon>
        <taxon>Burkholderiales</taxon>
        <taxon>Comamonadaceae</taxon>
        <taxon>Comamonas</taxon>
    </lineage>
</organism>